<comment type="caution">
    <text evidence="2">The sequence shown here is derived from an EMBL/GenBank/DDBJ whole genome shotgun (WGS) entry which is preliminary data.</text>
</comment>
<evidence type="ECO:0000256" key="1">
    <source>
        <dbReference type="SAM" id="MobiDB-lite"/>
    </source>
</evidence>
<proteinExistence type="predicted"/>
<dbReference type="EMBL" id="SWLB01000003">
    <property type="protein sequence ID" value="KAF3340263.1"/>
    <property type="molecule type" value="Genomic_DNA"/>
</dbReference>
<reference evidence="2" key="1">
    <citation type="submission" date="2020-01" db="EMBL/GenBank/DDBJ databases">
        <title>Genome sequence of Kobresia littledalei, the first chromosome-level genome in the family Cyperaceae.</title>
        <authorList>
            <person name="Qu G."/>
        </authorList>
    </citation>
    <scope>NUCLEOTIDE SEQUENCE</scope>
    <source>
        <strain evidence="2">C.B.Clarke</strain>
        <tissue evidence="2">Leaf</tissue>
    </source>
</reference>
<sequence>MRGGATKVRWRRQERDHFAGRLAAKGERERDLTKRERERERGDIALSRVGLLAAAQNLFKRAAQNLLKRAAQNIFKRASKTG</sequence>
<dbReference type="AlphaFoldDB" id="A0A833RI10"/>
<evidence type="ECO:0000313" key="3">
    <source>
        <dbReference type="Proteomes" id="UP000623129"/>
    </source>
</evidence>
<evidence type="ECO:0000313" key="2">
    <source>
        <dbReference type="EMBL" id="KAF3340263.1"/>
    </source>
</evidence>
<dbReference type="Proteomes" id="UP000623129">
    <property type="component" value="Unassembled WGS sequence"/>
</dbReference>
<accession>A0A833RI10</accession>
<feature type="region of interest" description="Disordered" evidence="1">
    <location>
        <begin position="1"/>
        <end position="39"/>
    </location>
</feature>
<protein>
    <submittedName>
        <fullName evidence="2">Uncharacterized protein</fullName>
    </submittedName>
</protein>
<feature type="compositionally biased region" description="Basic and acidic residues" evidence="1">
    <location>
        <begin position="11"/>
        <end position="39"/>
    </location>
</feature>
<keyword evidence="3" id="KW-1185">Reference proteome</keyword>
<organism evidence="2 3">
    <name type="scientific">Carex littledalei</name>
    <dbReference type="NCBI Taxonomy" id="544730"/>
    <lineage>
        <taxon>Eukaryota</taxon>
        <taxon>Viridiplantae</taxon>
        <taxon>Streptophyta</taxon>
        <taxon>Embryophyta</taxon>
        <taxon>Tracheophyta</taxon>
        <taxon>Spermatophyta</taxon>
        <taxon>Magnoliopsida</taxon>
        <taxon>Liliopsida</taxon>
        <taxon>Poales</taxon>
        <taxon>Cyperaceae</taxon>
        <taxon>Cyperoideae</taxon>
        <taxon>Cariceae</taxon>
        <taxon>Carex</taxon>
        <taxon>Carex subgen. Euthyceras</taxon>
    </lineage>
</organism>
<gene>
    <name evidence="2" type="ORF">FCM35_KLT16034</name>
</gene>
<name>A0A833RI10_9POAL</name>